<reference evidence="2 3" key="1">
    <citation type="submission" date="2024-03" db="EMBL/GenBank/DDBJ databases">
        <title>Novel Streptomyces species of biotechnological and ecological value are a feature of Machair soil.</title>
        <authorList>
            <person name="Prole J.R."/>
            <person name="Goodfellow M."/>
            <person name="Allenby N."/>
            <person name="Ward A.C."/>
        </authorList>
    </citation>
    <scope>NUCLEOTIDE SEQUENCE [LARGE SCALE GENOMIC DNA]</scope>
    <source>
        <strain evidence="2 3">MS1.AVA.1</strain>
    </source>
</reference>
<evidence type="ECO:0000256" key="1">
    <source>
        <dbReference type="SAM" id="MobiDB-lite"/>
    </source>
</evidence>
<organism evidence="2 3">
    <name type="scientific">Streptomyces machairae</name>
    <dbReference type="NCBI Taxonomy" id="3134109"/>
    <lineage>
        <taxon>Bacteria</taxon>
        <taxon>Bacillati</taxon>
        <taxon>Actinomycetota</taxon>
        <taxon>Actinomycetes</taxon>
        <taxon>Kitasatosporales</taxon>
        <taxon>Streptomycetaceae</taxon>
        <taxon>Streptomyces</taxon>
    </lineage>
</organism>
<protein>
    <submittedName>
        <fullName evidence="2">Uncharacterized protein</fullName>
    </submittedName>
</protein>
<evidence type="ECO:0000313" key="2">
    <source>
        <dbReference type="EMBL" id="MEJ8672435.1"/>
    </source>
</evidence>
<dbReference type="Proteomes" id="UP001376459">
    <property type="component" value="Unassembled WGS sequence"/>
</dbReference>
<name>A0ABU8UU58_9ACTN</name>
<accession>A0ABU8UU58</accession>
<evidence type="ECO:0000313" key="3">
    <source>
        <dbReference type="Proteomes" id="UP001376459"/>
    </source>
</evidence>
<proteinExistence type="predicted"/>
<sequence length="153" mass="16431">MIMEMGTASGTNLRTDCAVDADGRITFALQGPSATAQLLLRLRPKKGQPENTLHALDLEPAEDGRLRAVLDPQPALAEGRWDVYLIPEPGAPRQRLRPGCVTCGPSSTAAAVTGRRRSPCGFRTPPRTATSRCGHGCVPLTRRSRTSTSRTAR</sequence>
<dbReference type="EMBL" id="JBBKAK010000001">
    <property type="protein sequence ID" value="MEJ8672435.1"/>
    <property type="molecule type" value="Genomic_DNA"/>
</dbReference>
<keyword evidence="3" id="KW-1185">Reference proteome</keyword>
<comment type="caution">
    <text evidence="2">The sequence shown here is derived from an EMBL/GenBank/DDBJ whole genome shotgun (WGS) entry which is preliminary data.</text>
</comment>
<gene>
    <name evidence="2" type="ORF">WKI71_41210</name>
</gene>
<feature type="region of interest" description="Disordered" evidence="1">
    <location>
        <begin position="116"/>
        <end position="153"/>
    </location>
</feature>